<comment type="pathway">
    <text evidence="8">Cofactor biosynthesis; ubiquinone biosynthesis.</text>
</comment>
<comment type="function">
    <text evidence="8">Lyase that catalyzes the C1-decarboxylation of 4-hydroxy-3-methoxy-5-(all-trans-polyprenyl)benzoic acid into 2-methoxy-6-(all-trans-polyprenyl)phenol during ubiquinone biosynthesis.</text>
</comment>
<dbReference type="GO" id="GO:0008270">
    <property type="term" value="F:zinc ion binding"/>
    <property type="evidence" value="ECO:0007669"/>
    <property type="project" value="UniProtKB-UniRule"/>
</dbReference>
<evidence type="ECO:0000256" key="7">
    <source>
        <dbReference type="ARBA" id="ARBA00081568"/>
    </source>
</evidence>
<organism evidence="10 11">
    <name type="scientific">Ascosphaera apis ARSEF 7405</name>
    <dbReference type="NCBI Taxonomy" id="392613"/>
    <lineage>
        <taxon>Eukaryota</taxon>
        <taxon>Fungi</taxon>
        <taxon>Dikarya</taxon>
        <taxon>Ascomycota</taxon>
        <taxon>Pezizomycotina</taxon>
        <taxon>Eurotiomycetes</taxon>
        <taxon>Eurotiomycetidae</taxon>
        <taxon>Onygenales</taxon>
        <taxon>Ascosphaeraceae</taxon>
        <taxon>Ascosphaera</taxon>
    </lineage>
</organism>
<feature type="binding site" evidence="8">
    <location>
        <position position="213"/>
    </location>
    <ligand>
        <name>Zn(2+)</name>
        <dbReference type="ChEBI" id="CHEBI:29105"/>
    </ligand>
</feature>
<dbReference type="PANTHER" id="PTHR12922:SF7">
    <property type="entry name" value="UBIQUINONE BIOSYNTHESIS PROTEIN COQ4 HOMOLOG, MITOCHONDRIAL"/>
    <property type="match status" value="1"/>
</dbReference>
<keyword evidence="3 8" id="KW-0862">Zinc</keyword>
<comment type="subunit">
    <text evidence="8">Component of a multi-subunit COQ enzyme complex, composed of at least COQ3, COQ4, COQ5, COQ6, COQ7 and COQ9.</text>
</comment>
<accession>A0A168AYZ3</accession>
<gene>
    <name evidence="8" type="primary">COQ4</name>
    <name evidence="10" type="ORF">AAP_01849</name>
</gene>
<evidence type="ECO:0000256" key="4">
    <source>
        <dbReference type="ARBA" id="ARBA00023128"/>
    </source>
</evidence>
<proteinExistence type="inferred from homology"/>
<keyword evidence="8" id="KW-0479">Metal-binding</keyword>
<protein>
    <recommendedName>
        <fullName evidence="7">4-hydroxy-3-methoxy-5-polyprenylbenzoate decarboxylase</fullName>
    </recommendedName>
</protein>
<dbReference type="GO" id="GO:0031314">
    <property type="term" value="C:extrinsic component of mitochondrial inner membrane"/>
    <property type="evidence" value="ECO:0007669"/>
    <property type="project" value="UniProtKB-UniRule"/>
</dbReference>
<evidence type="ECO:0000313" key="10">
    <source>
        <dbReference type="EMBL" id="KZZ94549.1"/>
    </source>
</evidence>
<keyword evidence="2 8" id="KW-0999">Mitochondrion inner membrane</keyword>
<feature type="binding site" evidence="8">
    <location>
        <position position="214"/>
    </location>
    <ligand>
        <name>Zn(2+)</name>
        <dbReference type="ChEBI" id="CHEBI:29105"/>
    </ligand>
</feature>
<reference evidence="10 11" key="1">
    <citation type="journal article" date="2016" name="Genome Biol. Evol.">
        <title>Divergent and convergent evolution of fungal pathogenicity.</title>
        <authorList>
            <person name="Shang Y."/>
            <person name="Xiao G."/>
            <person name="Zheng P."/>
            <person name="Cen K."/>
            <person name="Zhan S."/>
            <person name="Wang C."/>
        </authorList>
    </citation>
    <scope>NUCLEOTIDE SEQUENCE [LARGE SCALE GENOMIC DNA]</scope>
    <source>
        <strain evidence="10 11">ARSEF 7405</strain>
    </source>
</reference>
<dbReference type="PANTHER" id="PTHR12922">
    <property type="entry name" value="UBIQUINONE BIOSYNTHESIS PROTEIN"/>
    <property type="match status" value="1"/>
</dbReference>
<feature type="binding site" evidence="8">
    <location>
        <position position="229"/>
    </location>
    <ligand>
        <name>Zn(2+)</name>
        <dbReference type="ChEBI" id="CHEBI:29105"/>
    </ligand>
</feature>
<dbReference type="Proteomes" id="UP000242877">
    <property type="component" value="Unassembled WGS sequence"/>
</dbReference>
<comment type="similarity">
    <text evidence="8">Belongs to the COQ4 family.</text>
</comment>
<dbReference type="AlphaFoldDB" id="A0A168AYZ3"/>
<evidence type="ECO:0000256" key="3">
    <source>
        <dbReference type="ARBA" id="ARBA00022833"/>
    </source>
</evidence>
<keyword evidence="5 8" id="KW-0472">Membrane</keyword>
<name>A0A168AYZ3_9EURO</name>
<comment type="catalytic activity">
    <reaction evidence="8">
        <text>a 4-hydroxy-3-methoxy-5-(all-trans-polyprenyl)benzoate + H(+) = a 2-methoxy-6-(all-trans-polyprenyl)phenol + CO2</text>
        <dbReference type="Rhea" id="RHEA:81179"/>
        <dbReference type="Rhea" id="RHEA-COMP:9551"/>
        <dbReference type="Rhea" id="RHEA-COMP:10931"/>
        <dbReference type="ChEBI" id="CHEBI:15378"/>
        <dbReference type="ChEBI" id="CHEBI:16526"/>
        <dbReference type="ChEBI" id="CHEBI:62731"/>
        <dbReference type="ChEBI" id="CHEBI:84443"/>
        <dbReference type="EC" id="4.1.1.130"/>
    </reaction>
</comment>
<comment type="cofactor">
    <cofactor evidence="8">
        <name>Zn(2+)</name>
        <dbReference type="ChEBI" id="CHEBI:29105"/>
    </cofactor>
</comment>
<dbReference type="InterPro" id="IPR007715">
    <property type="entry name" value="Coq4"/>
</dbReference>
<keyword evidence="1 8" id="KW-0831">Ubiquinone biosynthesis</keyword>
<feature type="compositionally biased region" description="Low complexity" evidence="9">
    <location>
        <begin position="62"/>
        <end position="75"/>
    </location>
</feature>
<evidence type="ECO:0000256" key="6">
    <source>
        <dbReference type="ARBA" id="ARBA00023239"/>
    </source>
</evidence>
<evidence type="ECO:0000256" key="9">
    <source>
        <dbReference type="SAM" id="MobiDB-lite"/>
    </source>
</evidence>
<feature type="region of interest" description="Disordered" evidence="9">
    <location>
        <begin position="314"/>
        <end position="336"/>
    </location>
</feature>
<evidence type="ECO:0000256" key="8">
    <source>
        <dbReference type="HAMAP-Rule" id="MF_03111"/>
    </source>
</evidence>
<feature type="region of interest" description="Disordered" evidence="9">
    <location>
        <begin position="62"/>
        <end position="83"/>
    </location>
</feature>
<feature type="binding site" evidence="8">
    <location>
        <position position="217"/>
    </location>
    <ligand>
        <name>Zn(2+)</name>
        <dbReference type="ChEBI" id="CHEBI:29105"/>
    </ligand>
</feature>
<dbReference type="HAMAP" id="MF_03111">
    <property type="entry name" value="Coq4"/>
    <property type="match status" value="1"/>
</dbReference>
<keyword evidence="4 8" id="KW-0496">Mitochondrion</keyword>
<keyword evidence="11" id="KW-1185">Reference proteome</keyword>
<dbReference type="Pfam" id="PF05019">
    <property type="entry name" value="Coq4"/>
    <property type="match status" value="1"/>
</dbReference>
<evidence type="ECO:0000256" key="5">
    <source>
        <dbReference type="ARBA" id="ARBA00023136"/>
    </source>
</evidence>
<dbReference type="OrthoDB" id="4249at2759"/>
<dbReference type="UniPathway" id="UPA00232"/>
<dbReference type="VEuPathDB" id="FungiDB:AAP_01849"/>
<dbReference type="InterPro" id="IPR027540">
    <property type="entry name" value="Coq4_euk"/>
</dbReference>
<comment type="subcellular location">
    <subcellularLocation>
        <location evidence="8">Mitochondrion inner membrane</location>
        <topology evidence="8">Peripheral membrane protein</topology>
        <orientation evidence="8">Matrix side</orientation>
    </subcellularLocation>
</comment>
<dbReference type="EMBL" id="AZGZ01000006">
    <property type="protein sequence ID" value="KZZ94549.1"/>
    <property type="molecule type" value="Genomic_DNA"/>
</dbReference>
<comment type="caution">
    <text evidence="10">The sequence shown here is derived from an EMBL/GenBank/DDBJ whole genome shotgun (WGS) entry which is preliminary data.</text>
</comment>
<keyword evidence="6 8" id="KW-0456">Lyase</keyword>
<sequence>MSFSPATSLVGRILRGSAAAPGVLHAFTKAATATAPVTATATATTAAGPAGDRATATTVAGLHSPAPSVSASPSSKHTVYNRPPPNYPGHVPLTKLERLGLAVGSAVGAFFNPRRADLIAACGEATATPYFIYRLRDAMLADPTGRRILRDRPRITSTSLNIPYLRSLPPNTVGGIYAAWLDREHVSPDTRAPVRYIDDEECAYVMQRYRECHDFYHALMGMPTMREGEVALKAFEFMNTLLPMTGLSVFAAATLKPKEKERFWKMHLPWAIRAGLRSGELINVYWEEVLEMDVGELRKQLNIEVPPDLRDIRAKSRKEKKEREERERLMREGLVA</sequence>
<evidence type="ECO:0000256" key="1">
    <source>
        <dbReference type="ARBA" id="ARBA00022688"/>
    </source>
</evidence>
<evidence type="ECO:0000256" key="2">
    <source>
        <dbReference type="ARBA" id="ARBA00022792"/>
    </source>
</evidence>
<evidence type="ECO:0000313" key="11">
    <source>
        <dbReference type="Proteomes" id="UP000242877"/>
    </source>
</evidence>
<dbReference type="GO" id="GO:0120539">
    <property type="term" value="F:4-hydroxy-3-methoxy-5-polyprenylbenzoate decarboxylase activity"/>
    <property type="evidence" value="ECO:0007669"/>
    <property type="project" value="UniProtKB-EC"/>
</dbReference>